<accession>A0A0B0P8C5</accession>
<dbReference type="InterPro" id="IPR036047">
    <property type="entry name" value="F-box-like_dom_sf"/>
</dbReference>
<dbReference type="SUPFAM" id="SSF52047">
    <property type="entry name" value="RNI-like"/>
    <property type="match status" value="1"/>
</dbReference>
<evidence type="ECO:0000259" key="1">
    <source>
        <dbReference type="PROSITE" id="PS50181"/>
    </source>
</evidence>
<dbReference type="PANTHER" id="PTHR13382:SF22">
    <property type="entry name" value="F-BOX PROTEIN SKIP14"/>
    <property type="match status" value="1"/>
</dbReference>
<sequence length="483" mass="53587">MTLNFSHRPIIPAHLTEDRVSPMRIVNSYLVEGIPQKNGDGYLESWHSNCEREDCIDYGRDKSGGQFGSLEPVSNDIIDLLPSDPFGMDITSTFTAITGWLEDLEVDYGGYVRDDVGTGDGSHQLFAGLNFIWNNSMWFQTFPGECKGSVSGGLGVCSQAKERGNVSDHTGFGSAHSAQGILCFGNEDMVSVDQENDEFQDCEVCSEEHEGAPHEALSFAFGYLGLRDLFAVESVCMSLRSVVQNDPLLWRNIHIDQPLSDKLTDDVLLQITRRAQGSLQCLSLVDCQRITDEGLQCVVEENPKLVKLSVPGCTRLSIEGILNSLKALKSVGRQGVKHLRIAGVYGVTQKHFEELKLLLGMDNQIQQIVHKPHFYNRRNVCEDDRAIDIEMCLRCENVRLVYDCPAEGCQQKDHTAQLCRGCTLCIPRCIQCGRCINDGEYEETFSLELLCSDCWRDEFGCDQSCCCVAVCTAGHDFSASSGI</sequence>
<dbReference type="InterPro" id="IPR001810">
    <property type="entry name" value="F-box_dom"/>
</dbReference>
<name>A0A0B0P8C5_GOSAR</name>
<organism evidence="2 3">
    <name type="scientific">Gossypium arboreum</name>
    <name type="common">Tree cotton</name>
    <name type="synonym">Gossypium nanking</name>
    <dbReference type="NCBI Taxonomy" id="29729"/>
    <lineage>
        <taxon>Eukaryota</taxon>
        <taxon>Viridiplantae</taxon>
        <taxon>Streptophyta</taxon>
        <taxon>Embryophyta</taxon>
        <taxon>Tracheophyta</taxon>
        <taxon>Spermatophyta</taxon>
        <taxon>Magnoliopsida</taxon>
        <taxon>eudicotyledons</taxon>
        <taxon>Gunneridae</taxon>
        <taxon>Pentapetalae</taxon>
        <taxon>rosids</taxon>
        <taxon>malvids</taxon>
        <taxon>Malvales</taxon>
        <taxon>Malvaceae</taxon>
        <taxon>Malvoideae</taxon>
        <taxon>Gossypium</taxon>
    </lineage>
</organism>
<feature type="domain" description="F-box" evidence="1">
    <location>
        <begin position="206"/>
        <end position="253"/>
    </location>
</feature>
<protein>
    <submittedName>
        <fullName evidence="2">F-box SKIP14-like protein</fullName>
    </submittedName>
</protein>
<dbReference type="Proteomes" id="UP000032142">
    <property type="component" value="Unassembled WGS sequence"/>
</dbReference>
<proteinExistence type="predicted"/>
<keyword evidence="3" id="KW-1185">Reference proteome</keyword>
<dbReference type="EMBL" id="KN423407">
    <property type="protein sequence ID" value="KHG22963.1"/>
    <property type="molecule type" value="Genomic_DNA"/>
</dbReference>
<gene>
    <name evidence="2" type="ORF">F383_01963</name>
</gene>
<dbReference type="PANTHER" id="PTHR13382">
    <property type="entry name" value="MITOCHONDRIAL ATP SYNTHASE COUPLING FACTOR B"/>
    <property type="match status" value="1"/>
</dbReference>
<dbReference type="InterPro" id="IPR050648">
    <property type="entry name" value="F-box_LRR-repeat"/>
</dbReference>
<dbReference type="GO" id="GO:0005737">
    <property type="term" value="C:cytoplasm"/>
    <property type="evidence" value="ECO:0007669"/>
    <property type="project" value="TreeGrafter"/>
</dbReference>
<dbReference type="AlphaFoldDB" id="A0A0B0P8C5"/>
<reference evidence="3" key="1">
    <citation type="submission" date="2014-09" db="EMBL/GenBank/DDBJ databases">
        <authorList>
            <person name="Mudge J."/>
            <person name="Ramaraj T."/>
            <person name="Lindquist I.E."/>
            <person name="Bharti A.K."/>
            <person name="Sundararajan A."/>
            <person name="Cameron C.T."/>
            <person name="Woodward J.E."/>
            <person name="May G.D."/>
            <person name="Brubaker C."/>
            <person name="Broadhvest J."/>
            <person name="Wilkins T.A."/>
        </authorList>
    </citation>
    <scope>NUCLEOTIDE SEQUENCE</scope>
    <source>
        <strain evidence="3">cv. AKA8401</strain>
    </source>
</reference>
<dbReference type="Gene3D" id="1.20.1280.50">
    <property type="match status" value="1"/>
</dbReference>
<evidence type="ECO:0000313" key="2">
    <source>
        <dbReference type="EMBL" id="KHG22963.1"/>
    </source>
</evidence>
<dbReference type="Pfam" id="PF12937">
    <property type="entry name" value="F-box-like"/>
    <property type="match status" value="1"/>
</dbReference>
<evidence type="ECO:0000313" key="3">
    <source>
        <dbReference type="Proteomes" id="UP000032142"/>
    </source>
</evidence>
<dbReference type="InterPro" id="IPR032675">
    <property type="entry name" value="LRR_dom_sf"/>
</dbReference>
<dbReference type="PROSITE" id="PS50181">
    <property type="entry name" value="FBOX"/>
    <property type="match status" value="1"/>
</dbReference>
<dbReference type="SUPFAM" id="SSF81383">
    <property type="entry name" value="F-box domain"/>
    <property type="match status" value="1"/>
</dbReference>
<dbReference type="Gene3D" id="3.80.10.10">
    <property type="entry name" value="Ribonuclease Inhibitor"/>
    <property type="match status" value="1"/>
</dbReference>